<dbReference type="PANTHER" id="PTHR46481:SF10">
    <property type="entry name" value="ZINC FINGER BED DOMAIN-CONTAINING PROTEIN 39"/>
    <property type="match status" value="1"/>
</dbReference>
<evidence type="ECO:0000313" key="8">
    <source>
        <dbReference type="Proteomes" id="UP000054564"/>
    </source>
</evidence>
<dbReference type="GO" id="GO:0005634">
    <property type="term" value="C:nucleus"/>
    <property type="evidence" value="ECO:0007669"/>
    <property type="project" value="UniProtKB-SubCell"/>
</dbReference>
<gene>
    <name evidence="7" type="ORF">PSTG_12658</name>
</gene>
<dbReference type="STRING" id="1165861.A0A0L0V493"/>
<dbReference type="SUPFAM" id="SSF53098">
    <property type="entry name" value="Ribonuclease H-like"/>
    <property type="match status" value="1"/>
</dbReference>
<accession>A0A0L0V493</accession>
<comment type="caution">
    <text evidence="7">The sequence shown here is derived from an EMBL/GenBank/DDBJ whole genome shotgun (WGS) entry which is preliminary data.</text>
</comment>
<organism evidence="7 8">
    <name type="scientific">Puccinia striiformis f. sp. tritici PST-78</name>
    <dbReference type="NCBI Taxonomy" id="1165861"/>
    <lineage>
        <taxon>Eukaryota</taxon>
        <taxon>Fungi</taxon>
        <taxon>Dikarya</taxon>
        <taxon>Basidiomycota</taxon>
        <taxon>Pucciniomycotina</taxon>
        <taxon>Pucciniomycetes</taxon>
        <taxon>Pucciniales</taxon>
        <taxon>Pucciniaceae</taxon>
        <taxon>Puccinia</taxon>
    </lineage>
</organism>
<evidence type="ECO:0008006" key="9">
    <source>
        <dbReference type="Google" id="ProtNLM"/>
    </source>
</evidence>
<sequence length="353" mass="39384">MANGRKRRKGTGSSRSSTASSPSPSNEPPPKKQHCQNVQVDEESDDEPHVIDVHSTTPGTPRTTKQPETTDEEELSEKSDKGLYKSEEPVLFRLQPTYNIRSQGQEQPFYDGLWGTNQPTDLSKHVDACKARQLKSQGTQRLASLGVSGTGDIDVREVPQLCAVWCAQAARPFAALGDDSHQGIIHPTVLKNLPGRKTVSRDISKLYTAVQESLIKSFKNHKGAMYLGLDAWQSPNGFDVLGTVIYQLVEENKGGFHLEAMPLDFVRLQKNHTGKYLAETVQLIVEKFGLKDKILGIVTDNASNNKTMIEEIKTYRWPRFKGETCQNLGLDLSTQRNPKRMRVIAEEGERREG</sequence>
<reference evidence="8" key="1">
    <citation type="submission" date="2014-03" db="EMBL/GenBank/DDBJ databases">
        <title>The Genome Sequence of Puccinia striiformis f. sp. tritici PST-78.</title>
        <authorList>
            <consortium name="The Broad Institute Genome Sequencing Platform"/>
            <person name="Cuomo C."/>
            <person name="Hulbert S."/>
            <person name="Chen X."/>
            <person name="Walker B."/>
            <person name="Young S.K."/>
            <person name="Zeng Q."/>
            <person name="Gargeya S."/>
            <person name="Fitzgerald M."/>
            <person name="Haas B."/>
            <person name="Abouelleil A."/>
            <person name="Alvarado L."/>
            <person name="Arachchi H.M."/>
            <person name="Berlin A.M."/>
            <person name="Chapman S.B."/>
            <person name="Goldberg J."/>
            <person name="Griggs A."/>
            <person name="Gujja S."/>
            <person name="Hansen M."/>
            <person name="Howarth C."/>
            <person name="Imamovic A."/>
            <person name="Larimer J."/>
            <person name="McCowan C."/>
            <person name="Montmayeur A."/>
            <person name="Murphy C."/>
            <person name="Neiman D."/>
            <person name="Pearson M."/>
            <person name="Priest M."/>
            <person name="Roberts A."/>
            <person name="Saif S."/>
            <person name="Shea T."/>
            <person name="Sisk P."/>
            <person name="Sykes S."/>
            <person name="Wortman J."/>
            <person name="Nusbaum C."/>
            <person name="Birren B."/>
        </authorList>
    </citation>
    <scope>NUCLEOTIDE SEQUENCE [LARGE SCALE GENOMIC DNA]</scope>
    <source>
        <strain evidence="8">race PST-78</strain>
    </source>
</reference>
<name>A0A0L0V493_9BASI</name>
<feature type="compositionally biased region" description="Basic residues" evidence="6">
    <location>
        <begin position="1"/>
        <end position="10"/>
    </location>
</feature>
<dbReference type="GO" id="GO:0008270">
    <property type="term" value="F:zinc ion binding"/>
    <property type="evidence" value="ECO:0007669"/>
    <property type="project" value="UniProtKB-KW"/>
</dbReference>
<evidence type="ECO:0000256" key="2">
    <source>
        <dbReference type="ARBA" id="ARBA00022723"/>
    </source>
</evidence>
<keyword evidence="3" id="KW-0863">Zinc-finger</keyword>
<feature type="compositionally biased region" description="Polar residues" evidence="6">
    <location>
        <begin position="54"/>
        <end position="67"/>
    </location>
</feature>
<feature type="region of interest" description="Disordered" evidence="6">
    <location>
        <begin position="1"/>
        <end position="88"/>
    </location>
</feature>
<evidence type="ECO:0000313" key="7">
    <source>
        <dbReference type="EMBL" id="KNE93991.1"/>
    </source>
</evidence>
<proteinExistence type="predicted"/>
<dbReference type="OrthoDB" id="3259198at2759"/>
<keyword evidence="8" id="KW-1185">Reference proteome</keyword>
<feature type="compositionally biased region" description="Low complexity" evidence="6">
    <location>
        <begin position="13"/>
        <end position="24"/>
    </location>
</feature>
<evidence type="ECO:0000256" key="4">
    <source>
        <dbReference type="ARBA" id="ARBA00022833"/>
    </source>
</evidence>
<comment type="subcellular location">
    <subcellularLocation>
        <location evidence="1">Nucleus</location>
    </subcellularLocation>
</comment>
<evidence type="ECO:0000256" key="1">
    <source>
        <dbReference type="ARBA" id="ARBA00004123"/>
    </source>
</evidence>
<dbReference type="InterPro" id="IPR052035">
    <property type="entry name" value="ZnF_BED_domain_contain"/>
</dbReference>
<protein>
    <recommendedName>
        <fullName evidence="9">DUF659 domain-containing protein</fullName>
    </recommendedName>
</protein>
<evidence type="ECO:0000256" key="5">
    <source>
        <dbReference type="ARBA" id="ARBA00023242"/>
    </source>
</evidence>
<dbReference type="PANTHER" id="PTHR46481">
    <property type="entry name" value="ZINC FINGER BED DOMAIN-CONTAINING PROTEIN 4"/>
    <property type="match status" value="1"/>
</dbReference>
<evidence type="ECO:0000256" key="6">
    <source>
        <dbReference type="SAM" id="MobiDB-lite"/>
    </source>
</evidence>
<dbReference type="AlphaFoldDB" id="A0A0L0V493"/>
<evidence type="ECO:0000256" key="3">
    <source>
        <dbReference type="ARBA" id="ARBA00022771"/>
    </source>
</evidence>
<keyword evidence="5" id="KW-0539">Nucleus</keyword>
<dbReference type="InterPro" id="IPR012337">
    <property type="entry name" value="RNaseH-like_sf"/>
</dbReference>
<dbReference type="Proteomes" id="UP000054564">
    <property type="component" value="Unassembled WGS sequence"/>
</dbReference>
<dbReference type="EMBL" id="AJIL01000126">
    <property type="protein sequence ID" value="KNE93991.1"/>
    <property type="molecule type" value="Genomic_DNA"/>
</dbReference>
<feature type="compositionally biased region" description="Basic and acidic residues" evidence="6">
    <location>
        <begin position="76"/>
        <end position="88"/>
    </location>
</feature>
<keyword evidence="4" id="KW-0862">Zinc</keyword>
<keyword evidence="2" id="KW-0479">Metal-binding</keyword>